<evidence type="ECO:0000313" key="2">
    <source>
        <dbReference type="Proteomes" id="UP001141552"/>
    </source>
</evidence>
<dbReference type="Proteomes" id="UP001141552">
    <property type="component" value="Unassembled WGS sequence"/>
</dbReference>
<name>A0A9Q0GF20_9ROSI</name>
<keyword evidence="2" id="KW-1185">Reference proteome</keyword>
<dbReference type="AlphaFoldDB" id="A0A9Q0GF20"/>
<reference evidence="1" key="2">
    <citation type="journal article" date="2023" name="Plants (Basel)">
        <title>Annotation of the Turnera subulata (Passifloraceae) Draft Genome Reveals the S-Locus Evolved after the Divergence of Turneroideae from Passifloroideae in a Stepwise Manner.</title>
        <authorList>
            <person name="Henning P.M."/>
            <person name="Roalson E.H."/>
            <person name="Mir W."/>
            <person name="McCubbin A.G."/>
            <person name="Shore J.S."/>
        </authorList>
    </citation>
    <scope>NUCLEOTIDE SEQUENCE</scope>
    <source>
        <strain evidence="1">F60SS</strain>
    </source>
</reference>
<reference evidence="1" key="1">
    <citation type="submission" date="2022-02" db="EMBL/GenBank/DDBJ databases">
        <authorList>
            <person name="Henning P.M."/>
            <person name="McCubbin A.G."/>
            <person name="Shore J.S."/>
        </authorList>
    </citation>
    <scope>NUCLEOTIDE SEQUENCE</scope>
    <source>
        <strain evidence="1">F60SS</strain>
        <tissue evidence="1">Leaves</tissue>
    </source>
</reference>
<dbReference type="EMBL" id="JAKUCV010001166">
    <property type="protein sequence ID" value="KAJ4847419.1"/>
    <property type="molecule type" value="Genomic_DNA"/>
</dbReference>
<proteinExistence type="predicted"/>
<protein>
    <submittedName>
        <fullName evidence="1">Uncharacterized protein</fullName>
    </submittedName>
</protein>
<organism evidence="1 2">
    <name type="scientific">Turnera subulata</name>
    <dbReference type="NCBI Taxonomy" id="218843"/>
    <lineage>
        <taxon>Eukaryota</taxon>
        <taxon>Viridiplantae</taxon>
        <taxon>Streptophyta</taxon>
        <taxon>Embryophyta</taxon>
        <taxon>Tracheophyta</taxon>
        <taxon>Spermatophyta</taxon>
        <taxon>Magnoliopsida</taxon>
        <taxon>eudicotyledons</taxon>
        <taxon>Gunneridae</taxon>
        <taxon>Pentapetalae</taxon>
        <taxon>rosids</taxon>
        <taxon>fabids</taxon>
        <taxon>Malpighiales</taxon>
        <taxon>Passifloraceae</taxon>
        <taxon>Turnera</taxon>
    </lineage>
</organism>
<dbReference type="OrthoDB" id="1934841at2759"/>
<sequence>MTINKSQYQTLKKLGQYLSKVVFSHGQSYVALLRITSIAGIKILIENAENIPSNYTKNII</sequence>
<comment type="caution">
    <text evidence="1">The sequence shown here is derived from an EMBL/GenBank/DDBJ whole genome shotgun (WGS) entry which is preliminary data.</text>
</comment>
<accession>A0A9Q0GF20</accession>
<gene>
    <name evidence="1" type="ORF">Tsubulata_034980</name>
</gene>
<evidence type="ECO:0000313" key="1">
    <source>
        <dbReference type="EMBL" id="KAJ4847419.1"/>
    </source>
</evidence>